<accession>A0A2K3NBC7</accession>
<dbReference type="STRING" id="57577.A0A2K3NBC7"/>
<keyword evidence="1" id="KW-0472">Membrane</keyword>
<proteinExistence type="predicted"/>
<dbReference type="Proteomes" id="UP000236291">
    <property type="component" value="Unassembled WGS sequence"/>
</dbReference>
<sequence length="263" mass="30121">MIALKPIFHPSFHPSSNNTTIFTTLHPHHITRIRRSSVFLCLSTNNSNDEYDNNSQPKGDVQNQELLAQLAMLETEKVRLTDYLDERSEYLTQFGEEAKAELDKIGEEALKGLDESSDRITAKLESEMLAIEESNELNRVEIDESENRVMEIEGQMEVDRNEGLFFKNLGQRGPNVDRAKAKEEFENIKDVTTREENGRKTRKNVYLFFIGLFTYGIVGSINVSSLSSTDWKRVAVLGAILVALFTQFSYEQNKDKNQKDDEQ</sequence>
<evidence type="ECO:0000256" key="1">
    <source>
        <dbReference type="SAM" id="Phobius"/>
    </source>
</evidence>
<evidence type="ECO:0000313" key="3">
    <source>
        <dbReference type="Proteomes" id="UP000236291"/>
    </source>
</evidence>
<comment type="caution">
    <text evidence="2">The sequence shown here is derived from an EMBL/GenBank/DDBJ whole genome shotgun (WGS) entry which is preliminary data.</text>
</comment>
<protein>
    <submittedName>
        <fullName evidence="2">Uncharacterized protein</fullName>
    </submittedName>
</protein>
<gene>
    <name evidence="2" type="ORF">L195_g023619</name>
</gene>
<dbReference type="PANTHER" id="PTHR35731:SF4">
    <property type="entry name" value="PROTEIN, PUTATIVE-RELATED"/>
    <property type="match status" value="1"/>
</dbReference>
<dbReference type="GO" id="GO:0009507">
    <property type="term" value="C:chloroplast"/>
    <property type="evidence" value="ECO:0007669"/>
    <property type="project" value="TreeGrafter"/>
</dbReference>
<organism evidence="2 3">
    <name type="scientific">Trifolium pratense</name>
    <name type="common">Red clover</name>
    <dbReference type="NCBI Taxonomy" id="57577"/>
    <lineage>
        <taxon>Eukaryota</taxon>
        <taxon>Viridiplantae</taxon>
        <taxon>Streptophyta</taxon>
        <taxon>Embryophyta</taxon>
        <taxon>Tracheophyta</taxon>
        <taxon>Spermatophyta</taxon>
        <taxon>Magnoliopsida</taxon>
        <taxon>eudicotyledons</taxon>
        <taxon>Gunneridae</taxon>
        <taxon>Pentapetalae</taxon>
        <taxon>rosids</taxon>
        <taxon>fabids</taxon>
        <taxon>Fabales</taxon>
        <taxon>Fabaceae</taxon>
        <taxon>Papilionoideae</taxon>
        <taxon>50 kb inversion clade</taxon>
        <taxon>NPAAA clade</taxon>
        <taxon>Hologalegina</taxon>
        <taxon>IRL clade</taxon>
        <taxon>Trifolieae</taxon>
        <taxon>Trifolium</taxon>
    </lineage>
</organism>
<name>A0A2K3NBC7_TRIPR</name>
<keyword evidence="1" id="KW-0812">Transmembrane</keyword>
<reference evidence="2 3" key="1">
    <citation type="journal article" date="2014" name="Am. J. Bot.">
        <title>Genome assembly and annotation for red clover (Trifolium pratense; Fabaceae).</title>
        <authorList>
            <person name="Istvanek J."/>
            <person name="Jaros M."/>
            <person name="Krenek A."/>
            <person name="Repkova J."/>
        </authorList>
    </citation>
    <scope>NUCLEOTIDE SEQUENCE [LARGE SCALE GENOMIC DNA]</scope>
    <source>
        <strain evidence="3">cv. Tatra</strain>
        <tissue evidence="2">Young leaves</tissue>
    </source>
</reference>
<dbReference type="PANTHER" id="PTHR35731">
    <property type="entry name" value="8-AMINO-7-OXONONANOATE SYNTHASE"/>
    <property type="match status" value="1"/>
</dbReference>
<reference evidence="2 3" key="2">
    <citation type="journal article" date="2017" name="Front. Plant Sci.">
        <title>Gene Classification and Mining of Molecular Markers Useful in Red Clover (Trifolium pratense) Breeding.</title>
        <authorList>
            <person name="Istvanek J."/>
            <person name="Dluhosova J."/>
            <person name="Dluhos P."/>
            <person name="Patkova L."/>
            <person name="Nedelnik J."/>
            <person name="Repkova J."/>
        </authorList>
    </citation>
    <scope>NUCLEOTIDE SEQUENCE [LARGE SCALE GENOMIC DNA]</scope>
    <source>
        <strain evidence="3">cv. Tatra</strain>
        <tissue evidence="2">Young leaves</tissue>
    </source>
</reference>
<keyword evidence="1" id="KW-1133">Transmembrane helix</keyword>
<feature type="transmembrane region" description="Helical" evidence="1">
    <location>
        <begin position="231"/>
        <end position="250"/>
    </location>
</feature>
<dbReference type="AlphaFoldDB" id="A0A2K3NBC7"/>
<evidence type="ECO:0000313" key="2">
    <source>
        <dbReference type="EMBL" id="PNY00339.1"/>
    </source>
</evidence>
<feature type="transmembrane region" description="Helical" evidence="1">
    <location>
        <begin position="205"/>
        <end position="225"/>
    </location>
</feature>
<dbReference type="EMBL" id="ASHM01018814">
    <property type="protein sequence ID" value="PNY00339.1"/>
    <property type="molecule type" value="Genomic_DNA"/>
</dbReference>